<dbReference type="PANTHER" id="PTHR13538">
    <property type="entry name" value="N-ACETYLTRANSFERASE 6"/>
    <property type="match status" value="1"/>
</dbReference>
<dbReference type="Pfam" id="PF00583">
    <property type="entry name" value="Acetyltransf_1"/>
    <property type="match status" value="1"/>
</dbReference>
<name>A0AAU7KJL7_9GAMM</name>
<organism evidence="2">
    <name type="scientific">Halomonas sp. RT37</name>
    <dbReference type="NCBI Taxonomy" id="2950872"/>
    <lineage>
        <taxon>Bacteria</taxon>
        <taxon>Pseudomonadati</taxon>
        <taxon>Pseudomonadota</taxon>
        <taxon>Gammaproteobacteria</taxon>
        <taxon>Oceanospirillales</taxon>
        <taxon>Halomonadaceae</taxon>
        <taxon>Halomonas</taxon>
    </lineage>
</organism>
<protein>
    <submittedName>
        <fullName evidence="2">GNAT family N-acetyltransferase</fullName>
    </submittedName>
</protein>
<dbReference type="GO" id="GO:0005737">
    <property type="term" value="C:cytoplasm"/>
    <property type="evidence" value="ECO:0007669"/>
    <property type="project" value="TreeGrafter"/>
</dbReference>
<dbReference type="AlphaFoldDB" id="A0AAU7KJL7"/>
<feature type="domain" description="N-acetyltransferase" evidence="1">
    <location>
        <begin position="10"/>
        <end position="162"/>
    </location>
</feature>
<dbReference type="InterPro" id="IPR000182">
    <property type="entry name" value="GNAT_dom"/>
</dbReference>
<sequence length="164" mass="18615">MDENRQMNGITIERLSAASQQLDQVADWTFDAWGHLHPEADIDGWRQAVAQMCGPAGVPSVFVAMKEGQALGTASLSPDDMSIRRELSPWLASVYVPPEQRGQGLASALVRRVEQEARDHGIEWLHLYTPDQQSLYRRLGWEELEELDYLGERVTIMRRRLIDG</sequence>
<proteinExistence type="predicted"/>
<evidence type="ECO:0000259" key="1">
    <source>
        <dbReference type="PROSITE" id="PS51186"/>
    </source>
</evidence>
<evidence type="ECO:0000313" key="2">
    <source>
        <dbReference type="EMBL" id="XBO71746.1"/>
    </source>
</evidence>
<dbReference type="InterPro" id="IPR039840">
    <property type="entry name" value="NAA80"/>
</dbReference>
<dbReference type="EMBL" id="CP098827">
    <property type="protein sequence ID" value="XBO71746.1"/>
    <property type="molecule type" value="Genomic_DNA"/>
</dbReference>
<gene>
    <name evidence="2" type="ORF">NFG58_03240</name>
</gene>
<dbReference type="CDD" id="cd04301">
    <property type="entry name" value="NAT_SF"/>
    <property type="match status" value="1"/>
</dbReference>
<dbReference type="InterPro" id="IPR016181">
    <property type="entry name" value="Acyl_CoA_acyltransferase"/>
</dbReference>
<dbReference type="PANTHER" id="PTHR13538:SF4">
    <property type="entry name" value="N-ALPHA-ACETYLTRANSFERASE 80"/>
    <property type="match status" value="1"/>
</dbReference>
<dbReference type="RefSeq" id="WP_231498438.1">
    <property type="nucleotide sequence ID" value="NZ_CP098827.1"/>
</dbReference>
<dbReference type="GO" id="GO:0008080">
    <property type="term" value="F:N-acetyltransferase activity"/>
    <property type="evidence" value="ECO:0007669"/>
    <property type="project" value="InterPro"/>
</dbReference>
<dbReference type="SUPFAM" id="SSF55729">
    <property type="entry name" value="Acyl-CoA N-acyltransferases (Nat)"/>
    <property type="match status" value="1"/>
</dbReference>
<dbReference type="PROSITE" id="PS51186">
    <property type="entry name" value="GNAT"/>
    <property type="match status" value="1"/>
</dbReference>
<accession>A0AAU7KJL7</accession>
<dbReference type="Gene3D" id="3.40.630.30">
    <property type="match status" value="1"/>
</dbReference>
<dbReference type="GO" id="GO:1905502">
    <property type="term" value="F:acetyl-CoA binding"/>
    <property type="evidence" value="ECO:0007669"/>
    <property type="project" value="TreeGrafter"/>
</dbReference>
<reference evidence="2" key="1">
    <citation type="submission" date="2022-06" db="EMBL/GenBank/DDBJ databases">
        <title>A novel DMS-producing enzyme.</title>
        <authorList>
            <person name="Zhang Y."/>
        </authorList>
    </citation>
    <scope>NUCLEOTIDE SEQUENCE</scope>
    <source>
        <strain evidence="2">RT37</strain>
    </source>
</reference>